<accession>A0A1V6TCP1</accession>
<dbReference type="EMBL" id="MLKD01000008">
    <property type="protein sequence ID" value="OQE23794.1"/>
    <property type="molecule type" value="Genomic_DNA"/>
</dbReference>
<proteinExistence type="predicted"/>
<gene>
    <name evidence="2" type="ORF">PENSTE_c008G05742</name>
</gene>
<dbReference type="OrthoDB" id="2156052at2759"/>
<dbReference type="STRING" id="303698.A0A1V6TCP1"/>
<evidence type="ECO:0000313" key="2">
    <source>
        <dbReference type="EMBL" id="OQE23794.1"/>
    </source>
</evidence>
<name>A0A1V6TCP1_9EURO</name>
<evidence type="ECO:0000313" key="3">
    <source>
        <dbReference type="Proteomes" id="UP000191285"/>
    </source>
</evidence>
<dbReference type="AlphaFoldDB" id="A0A1V6TCP1"/>
<comment type="caution">
    <text evidence="2">The sequence shown here is derived from an EMBL/GenBank/DDBJ whole genome shotgun (WGS) entry which is preliminary data.</text>
</comment>
<sequence length="423" mass="47647">MKRPRADQYCVYNIPSEFSESVHRVAAYIKEYKSLYKVSLGYIYEGLGDINVDDLVIRKDDEAPKIRFQRALLALLSQPYDYMLRAMRPVAVLRDVGVDTGWDPNSSSPNRLHLTAVGQCLAFTLQALKLPSRSQAWSVNTISKLPIWEVIPAELLDEIPEHEVPSSEYRPARFLDFTRSPIQLRRTRRKSTHSSCRISLPDGSSDDENDPDTPSRGPHSHSSIERKQISTTASSPTHSKAGSFSEDNHRRYCTLKCLRGLLHGGEFDMACPNVRDHGKTHHVITGYSFLRKLRQQLTETINADCETLGIHGSRGALLKVTLSSHGYTMPTKCTVREFREHLRHEAFIYNRLTPIQGVYVPLHLGSIDLVHPYSYDGIAYLEHMMLLSPGGISFNAAIRDIGKAALIPKLMESLTAIHDEGII</sequence>
<protein>
    <recommendedName>
        <fullName evidence="4">Protein kinase domain-containing protein</fullName>
    </recommendedName>
</protein>
<feature type="region of interest" description="Disordered" evidence="1">
    <location>
        <begin position="185"/>
        <end position="245"/>
    </location>
</feature>
<keyword evidence="3" id="KW-1185">Reference proteome</keyword>
<reference evidence="3" key="1">
    <citation type="journal article" date="2017" name="Nat. Microbiol.">
        <title>Global analysis of biosynthetic gene clusters reveals vast potential of secondary metabolite production in Penicillium species.</title>
        <authorList>
            <person name="Nielsen J.C."/>
            <person name="Grijseels S."/>
            <person name="Prigent S."/>
            <person name="Ji B."/>
            <person name="Dainat J."/>
            <person name="Nielsen K.F."/>
            <person name="Frisvad J.C."/>
            <person name="Workman M."/>
            <person name="Nielsen J."/>
        </authorList>
    </citation>
    <scope>NUCLEOTIDE SEQUENCE [LARGE SCALE GENOMIC DNA]</scope>
    <source>
        <strain evidence="3">IBT 24891</strain>
    </source>
</reference>
<feature type="compositionally biased region" description="Polar residues" evidence="1">
    <location>
        <begin position="229"/>
        <end position="242"/>
    </location>
</feature>
<evidence type="ECO:0008006" key="4">
    <source>
        <dbReference type="Google" id="ProtNLM"/>
    </source>
</evidence>
<evidence type="ECO:0000256" key="1">
    <source>
        <dbReference type="SAM" id="MobiDB-lite"/>
    </source>
</evidence>
<organism evidence="2 3">
    <name type="scientific">Penicillium steckii</name>
    <dbReference type="NCBI Taxonomy" id="303698"/>
    <lineage>
        <taxon>Eukaryota</taxon>
        <taxon>Fungi</taxon>
        <taxon>Dikarya</taxon>
        <taxon>Ascomycota</taxon>
        <taxon>Pezizomycotina</taxon>
        <taxon>Eurotiomycetes</taxon>
        <taxon>Eurotiomycetidae</taxon>
        <taxon>Eurotiales</taxon>
        <taxon>Aspergillaceae</taxon>
        <taxon>Penicillium</taxon>
    </lineage>
</organism>
<dbReference type="Proteomes" id="UP000191285">
    <property type="component" value="Unassembled WGS sequence"/>
</dbReference>